<protein>
    <recommendedName>
        <fullName evidence="2">PLL-like beta propeller domain-containing protein</fullName>
    </recommendedName>
</protein>
<name>A0A4U0WUL4_9PEZI</name>
<keyword evidence="4" id="KW-1185">Reference proteome</keyword>
<dbReference type="InterPro" id="IPR058502">
    <property type="entry name" value="PLL-like_beta-prop"/>
</dbReference>
<dbReference type="Pfam" id="PF26607">
    <property type="entry name" value="DUF8189"/>
    <property type="match status" value="1"/>
</dbReference>
<dbReference type="SUPFAM" id="SSF89372">
    <property type="entry name" value="Fucose-specific lectin"/>
    <property type="match status" value="2"/>
</dbReference>
<evidence type="ECO:0000313" key="3">
    <source>
        <dbReference type="EMBL" id="TKA66468.1"/>
    </source>
</evidence>
<comment type="caution">
    <text evidence="3">The sequence shown here is derived from an EMBL/GenBank/DDBJ whole genome shotgun (WGS) entry which is preliminary data.</text>
</comment>
<organism evidence="3 4">
    <name type="scientific">Friedmanniomyces simplex</name>
    <dbReference type="NCBI Taxonomy" id="329884"/>
    <lineage>
        <taxon>Eukaryota</taxon>
        <taxon>Fungi</taxon>
        <taxon>Dikarya</taxon>
        <taxon>Ascomycota</taxon>
        <taxon>Pezizomycotina</taxon>
        <taxon>Dothideomycetes</taxon>
        <taxon>Dothideomycetidae</taxon>
        <taxon>Mycosphaerellales</taxon>
        <taxon>Teratosphaeriaceae</taxon>
        <taxon>Friedmanniomyces</taxon>
    </lineage>
</organism>
<accession>A0A4U0WUL4</accession>
<dbReference type="OrthoDB" id="406838at2759"/>
<gene>
    <name evidence="3" type="ORF">B0A55_09201</name>
</gene>
<dbReference type="Gene3D" id="2.120.10.70">
    <property type="entry name" value="Fucose-specific lectin"/>
    <property type="match status" value="1"/>
</dbReference>
<dbReference type="EMBL" id="NAJQ01000643">
    <property type="protein sequence ID" value="TKA66468.1"/>
    <property type="molecule type" value="Genomic_DNA"/>
</dbReference>
<feature type="chain" id="PRO_5020500427" description="PLL-like beta propeller domain-containing protein" evidence="1">
    <location>
        <begin position="18"/>
        <end position="389"/>
    </location>
</feature>
<sequence length="389" mass="42396">MSRSILAGLASIAAVAASTNPTIVANSWGDQRLDVFGVAPNNSLWHKFHTAQTFQPYGFENFLGDVAGTPSVVSWAENRLDYFVVGANGSAYHRYWNWQGAAENSSWVPWPYHEVLLGQNVAGDFVGPLGVASWGPGRLDVVGMTGNGSYLHLYFDGTDWQGWEDFGGSFSSAPSVIAWAGQNRFDIFGTTTDGDILHKYWDGSQYSDWEKFAGPFLGAPIASTWGAPDLDLWAVQEDGSLFHAYWRGTHYGTENLGGNFAVTPQVAHWSPQRTDLVGQYANETQFRYMYFEPDSGTWNGWSEKGGDFVTQPAVASWGEGQLNVLGVDRTGVLKWQMWVGGQWLPAFDGYYDLGNASDPFGTGEAGQGAGREAGGAEEQVVLGGYKEAL</sequence>
<dbReference type="STRING" id="329884.A0A4U0WUL4"/>
<feature type="signal peptide" evidence="1">
    <location>
        <begin position="1"/>
        <end position="17"/>
    </location>
</feature>
<dbReference type="AlphaFoldDB" id="A0A4U0WUL4"/>
<dbReference type="CDD" id="cd22954">
    <property type="entry name" value="PLL_lectin"/>
    <property type="match status" value="1"/>
</dbReference>
<dbReference type="Proteomes" id="UP000309340">
    <property type="component" value="Unassembled WGS sequence"/>
</dbReference>
<feature type="domain" description="PLL-like beta propeller" evidence="2">
    <location>
        <begin position="4"/>
        <end position="251"/>
    </location>
</feature>
<evidence type="ECO:0000313" key="4">
    <source>
        <dbReference type="Proteomes" id="UP000309340"/>
    </source>
</evidence>
<reference evidence="3 4" key="1">
    <citation type="submission" date="2017-03" db="EMBL/GenBank/DDBJ databases">
        <title>Genomes of endolithic fungi from Antarctica.</title>
        <authorList>
            <person name="Coleine C."/>
            <person name="Masonjones S."/>
            <person name="Stajich J.E."/>
        </authorList>
    </citation>
    <scope>NUCLEOTIDE SEQUENCE [LARGE SCALE GENOMIC DNA]</scope>
    <source>
        <strain evidence="3 4">CCFEE 5184</strain>
    </source>
</reference>
<keyword evidence="1" id="KW-0732">Signal</keyword>
<evidence type="ECO:0000256" key="1">
    <source>
        <dbReference type="SAM" id="SignalP"/>
    </source>
</evidence>
<evidence type="ECO:0000259" key="2">
    <source>
        <dbReference type="Pfam" id="PF26607"/>
    </source>
</evidence>
<proteinExistence type="predicted"/>